<dbReference type="PANTHER" id="PTHR11703">
    <property type="entry name" value="DEOXYHYPUSINE SYNTHASE"/>
    <property type="match status" value="1"/>
</dbReference>
<comment type="caution">
    <text evidence="3">The sequence shown here is derived from an EMBL/GenBank/DDBJ whole genome shotgun (WGS) entry which is preliminary data.</text>
</comment>
<dbReference type="EMBL" id="CACRXK020024496">
    <property type="protein sequence ID" value="CAB4038710.1"/>
    <property type="molecule type" value="Genomic_DNA"/>
</dbReference>
<protein>
    <submittedName>
        <fullName evidence="3">Deoxyhypusine synthase</fullName>
    </submittedName>
</protein>
<name>A0A7D9LQR6_PARCT</name>
<evidence type="ECO:0000256" key="2">
    <source>
        <dbReference type="ARBA" id="ARBA00023027"/>
    </source>
</evidence>
<dbReference type="InterPro" id="IPR029035">
    <property type="entry name" value="DHS-like_NAD/FAD-binding_dom"/>
</dbReference>
<gene>
    <name evidence="3" type="ORF">PACLA_8A075782</name>
</gene>
<organism evidence="3 4">
    <name type="scientific">Paramuricea clavata</name>
    <name type="common">Red gorgonian</name>
    <name type="synonym">Violescent sea-whip</name>
    <dbReference type="NCBI Taxonomy" id="317549"/>
    <lineage>
        <taxon>Eukaryota</taxon>
        <taxon>Metazoa</taxon>
        <taxon>Cnidaria</taxon>
        <taxon>Anthozoa</taxon>
        <taxon>Octocorallia</taxon>
        <taxon>Malacalcyonacea</taxon>
        <taxon>Plexauridae</taxon>
        <taxon>Paramuricea</taxon>
    </lineage>
</organism>
<comment type="similarity">
    <text evidence="1">Belongs to the deoxyhypusine synthase family.</text>
</comment>
<dbReference type="Gene3D" id="3.40.910.10">
    <property type="entry name" value="Deoxyhypusine synthase"/>
    <property type="match status" value="1"/>
</dbReference>
<evidence type="ECO:0000256" key="1">
    <source>
        <dbReference type="ARBA" id="ARBA00009892"/>
    </source>
</evidence>
<dbReference type="OrthoDB" id="294378at2759"/>
<dbReference type="AlphaFoldDB" id="A0A7D9LQR6"/>
<evidence type="ECO:0000313" key="4">
    <source>
        <dbReference type="Proteomes" id="UP001152795"/>
    </source>
</evidence>
<keyword evidence="4" id="KW-1185">Reference proteome</keyword>
<dbReference type="PANTHER" id="PTHR11703:SF0">
    <property type="entry name" value="DEOXYHYPUSINE SYNTHASE"/>
    <property type="match status" value="1"/>
</dbReference>
<reference evidence="3" key="1">
    <citation type="submission" date="2020-04" db="EMBL/GenBank/DDBJ databases">
        <authorList>
            <person name="Alioto T."/>
            <person name="Alioto T."/>
            <person name="Gomez Garrido J."/>
        </authorList>
    </citation>
    <scope>NUCLEOTIDE SEQUENCE</scope>
    <source>
        <strain evidence="3">A484AB</strain>
    </source>
</reference>
<dbReference type="SUPFAM" id="SSF52467">
    <property type="entry name" value="DHS-like NAD/FAD-binding domain"/>
    <property type="match status" value="1"/>
</dbReference>
<dbReference type="Pfam" id="PF01916">
    <property type="entry name" value="DS"/>
    <property type="match status" value="1"/>
</dbReference>
<accession>A0A7D9LQR6</accession>
<dbReference type="InterPro" id="IPR002773">
    <property type="entry name" value="Deoxyhypusine_synthase"/>
</dbReference>
<dbReference type="InterPro" id="IPR036982">
    <property type="entry name" value="Deoxyhypusine_synthase_sf"/>
</dbReference>
<keyword evidence="2" id="KW-0520">NAD</keyword>
<dbReference type="GO" id="GO:0005737">
    <property type="term" value="C:cytoplasm"/>
    <property type="evidence" value="ECO:0007669"/>
    <property type="project" value="TreeGrafter"/>
</dbReference>
<proteinExistence type="inferred from homology"/>
<dbReference type="Proteomes" id="UP001152795">
    <property type="component" value="Unassembled WGS sequence"/>
</dbReference>
<feature type="non-terminal residue" evidence="3">
    <location>
        <position position="1"/>
    </location>
</feature>
<evidence type="ECO:0000313" key="3">
    <source>
        <dbReference type="EMBL" id="CAB4038710.1"/>
    </source>
</evidence>
<sequence length="72" mass="8345">MLLEQKKEKINWTPSKLIDRLGKEINNPESVYYWCHKNQIPVFCPAITDGSIGDILYLHSYKNPGLILDLVE</sequence>
<dbReference type="GO" id="GO:0034038">
    <property type="term" value="F:deoxyhypusine synthase activity"/>
    <property type="evidence" value="ECO:0007669"/>
    <property type="project" value="TreeGrafter"/>
</dbReference>